<dbReference type="Gene3D" id="3.30.700.10">
    <property type="entry name" value="Glycoprotein, Type 4 Pilin"/>
    <property type="match status" value="1"/>
</dbReference>
<dbReference type="Pfam" id="PF07963">
    <property type="entry name" value="N_methyl"/>
    <property type="match status" value="1"/>
</dbReference>
<comment type="caution">
    <text evidence="2">The sequence shown here is derived from an EMBL/GenBank/DDBJ whole genome shotgun (WGS) entry which is preliminary data.</text>
</comment>
<sequence length="358" mass="39280" precursor="true">MTAAPTRGRGAFTLVELLVVIAIIGILIALLLPAVQAAREAARRADCQNNLKQIGLALQNVHDAEGALPQGVYTDPNNSNSAGLGWMTRVLPYIEEQAKYDLIAQHVPPGSTKTAWEYYFPFQYASSQGRVIPTSDQSIDAFTCPSSDVPALVPGDVDKAVVRGLATTSYKGSKGAGRRGVLVRPDTADIGRVRRIRLDDGQQPAILEIEQPGRRRYKFRHITDGLSKTVAAAEAAYAIEWQTGKQRWPIWIGTPGFDWDEVVLYKTEYSINCGFGDVKEYWPISDPDVQAARNELSSYNDSRNPSDVNDCAFGWHPGGVLCVFVDGSVHFLARDLEHRVHIYLGDPLDGEVNQGLSL</sequence>
<dbReference type="InterPro" id="IPR027558">
    <property type="entry name" value="Pre_pil_HX9DG_C"/>
</dbReference>
<gene>
    <name evidence="2" type="ORF">KOR34_37760</name>
</gene>
<dbReference type="Proteomes" id="UP000316714">
    <property type="component" value="Unassembled WGS sequence"/>
</dbReference>
<dbReference type="NCBIfam" id="TIGR04294">
    <property type="entry name" value="pre_pil_HX9DG"/>
    <property type="match status" value="1"/>
</dbReference>
<feature type="domain" description="DUF1559" evidence="1">
    <location>
        <begin position="36"/>
        <end position="336"/>
    </location>
</feature>
<dbReference type="NCBIfam" id="TIGR02532">
    <property type="entry name" value="IV_pilin_GFxxxE"/>
    <property type="match status" value="1"/>
</dbReference>
<dbReference type="InterPro" id="IPR012902">
    <property type="entry name" value="N_methyl_site"/>
</dbReference>
<dbReference type="PANTHER" id="PTHR30093">
    <property type="entry name" value="GENERAL SECRETION PATHWAY PROTEIN G"/>
    <property type="match status" value="1"/>
</dbReference>
<proteinExistence type="predicted"/>
<organism evidence="2 3">
    <name type="scientific">Posidoniimonas corsicana</name>
    <dbReference type="NCBI Taxonomy" id="1938618"/>
    <lineage>
        <taxon>Bacteria</taxon>
        <taxon>Pseudomonadati</taxon>
        <taxon>Planctomycetota</taxon>
        <taxon>Planctomycetia</taxon>
        <taxon>Pirellulales</taxon>
        <taxon>Lacipirellulaceae</taxon>
        <taxon>Posidoniimonas</taxon>
    </lineage>
</organism>
<dbReference type="SUPFAM" id="SSF54523">
    <property type="entry name" value="Pili subunits"/>
    <property type="match status" value="1"/>
</dbReference>
<dbReference type="OrthoDB" id="240776at2"/>
<evidence type="ECO:0000313" key="2">
    <source>
        <dbReference type="EMBL" id="TWT33940.1"/>
    </source>
</evidence>
<reference evidence="2 3" key="1">
    <citation type="submission" date="2019-02" db="EMBL/GenBank/DDBJ databases">
        <title>Deep-cultivation of Planctomycetes and their phenomic and genomic characterization uncovers novel biology.</title>
        <authorList>
            <person name="Wiegand S."/>
            <person name="Jogler M."/>
            <person name="Boedeker C."/>
            <person name="Pinto D."/>
            <person name="Vollmers J."/>
            <person name="Rivas-Marin E."/>
            <person name="Kohn T."/>
            <person name="Peeters S.H."/>
            <person name="Heuer A."/>
            <person name="Rast P."/>
            <person name="Oberbeckmann S."/>
            <person name="Bunk B."/>
            <person name="Jeske O."/>
            <person name="Meyerdierks A."/>
            <person name="Storesund J.E."/>
            <person name="Kallscheuer N."/>
            <person name="Luecker S."/>
            <person name="Lage O.M."/>
            <person name="Pohl T."/>
            <person name="Merkel B.J."/>
            <person name="Hornburger P."/>
            <person name="Mueller R.-W."/>
            <person name="Bruemmer F."/>
            <person name="Labrenz M."/>
            <person name="Spormann A.M."/>
            <person name="Op Den Camp H."/>
            <person name="Overmann J."/>
            <person name="Amann R."/>
            <person name="Jetten M.S.M."/>
            <person name="Mascher T."/>
            <person name="Medema M.H."/>
            <person name="Devos D.P."/>
            <person name="Kaster A.-K."/>
            <person name="Ovreas L."/>
            <person name="Rohde M."/>
            <person name="Galperin M.Y."/>
            <person name="Jogler C."/>
        </authorList>
    </citation>
    <scope>NUCLEOTIDE SEQUENCE [LARGE SCALE GENOMIC DNA]</scope>
    <source>
        <strain evidence="2 3">KOR34</strain>
    </source>
</reference>
<dbReference type="Pfam" id="PF07596">
    <property type="entry name" value="SBP_bac_10"/>
    <property type="match status" value="1"/>
</dbReference>
<dbReference type="EMBL" id="SIHJ01000002">
    <property type="protein sequence ID" value="TWT33940.1"/>
    <property type="molecule type" value="Genomic_DNA"/>
</dbReference>
<dbReference type="PANTHER" id="PTHR30093:SF2">
    <property type="entry name" value="TYPE II SECRETION SYSTEM PROTEIN H"/>
    <property type="match status" value="1"/>
</dbReference>
<keyword evidence="3" id="KW-1185">Reference proteome</keyword>
<name>A0A5C5V782_9BACT</name>
<protein>
    <recommendedName>
        <fullName evidence="1">DUF1559 domain-containing protein</fullName>
    </recommendedName>
</protein>
<evidence type="ECO:0000313" key="3">
    <source>
        <dbReference type="Proteomes" id="UP000316714"/>
    </source>
</evidence>
<dbReference type="AlphaFoldDB" id="A0A5C5V782"/>
<accession>A0A5C5V782</accession>
<dbReference type="InterPro" id="IPR045584">
    <property type="entry name" value="Pilin-like"/>
</dbReference>
<dbReference type="RefSeq" id="WP_146566967.1">
    <property type="nucleotide sequence ID" value="NZ_SIHJ01000002.1"/>
</dbReference>
<dbReference type="InterPro" id="IPR011453">
    <property type="entry name" value="DUF1559"/>
</dbReference>
<evidence type="ECO:0000259" key="1">
    <source>
        <dbReference type="Pfam" id="PF07596"/>
    </source>
</evidence>